<feature type="transmembrane region" description="Helical" evidence="1">
    <location>
        <begin position="29"/>
        <end position="49"/>
    </location>
</feature>
<evidence type="ECO:0000313" key="3">
    <source>
        <dbReference type="Proteomes" id="UP000008204"/>
    </source>
</evidence>
<dbReference type="KEGG" id="cyp:PCC8801_3634"/>
<name>B7K1Q4_RIPO1</name>
<dbReference type="RefSeq" id="WP_012596854.1">
    <property type="nucleotide sequence ID" value="NC_011726.1"/>
</dbReference>
<dbReference type="OrthoDB" id="10009777at2"/>
<dbReference type="AlphaFoldDB" id="B7K1Q4"/>
<dbReference type="Proteomes" id="UP000008204">
    <property type="component" value="Chromosome"/>
</dbReference>
<gene>
    <name evidence="2" type="ordered locus">PCC8801_3634</name>
</gene>
<evidence type="ECO:0000313" key="2">
    <source>
        <dbReference type="EMBL" id="ACK67596.1"/>
    </source>
</evidence>
<organism evidence="2 3">
    <name type="scientific">Rippkaea orientalis (strain PCC 8801 / RF-1)</name>
    <name type="common">Cyanothece sp. (strain PCC 8801)</name>
    <dbReference type="NCBI Taxonomy" id="41431"/>
    <lineage>
        <taxon>Bacteria</taxon>
        <taxon>Bacillati</taxon>
        <taxon>Cyanobacteriota</taxon>
        <taxon>Cyanophyceae</taxon>
        <taxon>Oscillatoriophycideae</taxon>
        <taxon>Chroococcales</taxon>
        <taxon>Aphanothecaceae</taxon>
        <taxon>Rippkaea</taxon>
        <taxon>Rippkaea orientalis</taxon>
    </lineage>
</organism>
<protein>
    <recommendedName>
        <fullName evidence="4">Transmembrane protein</fullName>
    </recommendedName>
</protein>
<sequence length="113" mass="12666">MERDNQINLTEQNSRISIEGSEKRKNLKLYVAGGLAAILWITLGAVIGYQCYSTFKLSIELSKVGSEEIAKYIKEAIQQNKEAAQTIYTFLTPLAAAVTTFFFDVTQSYNDDD</sequence>
<dbReference type="eggNOG" id="ENOG5033IC4">
    <property type="taxonomic scope" value="Bacteria"/>
</dbReference>
<keyword evidence="1" id="KW-0472">Membrane</keyword>
<keyword evidence="3" id="KW-1185">Reference proteome</keyword>
<dbReference type="EMBL" id="CP001287">
    <property type="protein sequence ID" value="ACK67596.1"/>
    <property type="molecule type" value="Genomic_DNA"/>
</dbReference>
<reference evidence="3" key="1">
    <citation type="journal article" date="2011" name="MBio">
        <title>Novel metabolic attributes of the genus Cyanothece, comprising a group of unicellular nitrogen-fixing Cyanobacteria.</title>
        <authorList>
            <person name="Bandyopadhyay A."/>
            <person name="Elvitigala T."/>
            <person name="Welsh E."/>
            <person name="Stockel J."/>
            <person name="Liberton M."/>
            <person name="Min H."/>
            <person name="Sherman L.A."/>
            <person name="Pakrasi H.B."/>
        </authorList>
    </citation>
    <scope>NUCLEOTIDE SEQUENCE [LARGE SCALE GENOMIC DNA]</scope>
    <source>
        <strain evidence="3">PCC 8801</strain>
    </source>
</reference>
<keyword evidence="1" id="KW-1133">Transmembrane helix</keyword>
<dbReference type="HOGENOM" id="CLU_2129318_0_0_3"/>
<evidence type="ECO:0008006" key="4">
    <source>
        <dbReference type="Google" id="ProtNLM"/>
    </source>
</evidence>
<proteinExistence type="predicted"/>
<accession>B7K1Q4</accession>
<evidence type="ECO:0000256" key="1">
    <source>
        <dbReference type="SAM" id="Phobius"/>
    </source>
</evidence>
<keyword evidence="1" id="KW-0812">Transmembrane</keyword>